<dbReference type="InterPro" id="IPR001646">
    <property type="entry name" value="5peptide_repeat"/>
</dbReference>
<name>A0A812T1J5_9DINO</name>
<gene>
    <name evidence="3" type="ORF">SNAT2548_LOCUS28092</name>
</gene>
<dbReference type="PANTHER" id="PTHR47485:SF1">
    <property type="entry name" value="THYLAKOID LUMENAL 17.4 KDA PROTEIN, CHLOROPLASTIC"/>
    <property type="match status" value="1"/>
</dbReference>
<evidence type="ECO:0000313" key="3">
    <source>
        <dbReference type="EMBL" id="CAE7501614.1"/>
    </source>
</evidence>
<evidence type="ECO:0000313" key="4">
    <source>
        <dbReference type="Proteomes" id="UP000604046"/>
    </source>
</evidence>
<accession>A0A812T1J5</accession>
<dbReference type="SUPFAM" id="SSF141571">
    <property type="entry name" value="Pentapeptide repeat-like"/>
    <property type="match status" value="1"/>
</dbReference>
<feature type="compositionally biased region" description="Polar residues" evidence="2">
    <location>
        <begin position="32"/>
        <end position="43"/>
    </location>
</feature>
<dbReference type="Gene3D" id="2.160.20.80">
    <property type="entry name" value="E3 ubiquitin-protein ligase SopA"/>
    <property type="match status" value="1"/>
</dbReference>
<feature type="compositionally biased region" description="Low complexity" evidence="2">
    <location>
        <begin position="7"/>
        <end position="21"/>
    </location>
</feature>
<keyword evidence="4" id="KW-1185">Reference proteome</keyword>
<dbReference type="Pfam" id="PF00805">
    <property type="entry name" value="Pentapeptide"/>
    <property type="match status" value="2"/>
</dbReference>
<dbReference type="AlphaFoldDB" id="A0A812T1J5"/>
<proteinExistence type="predicted"/>
<dbReference type="PANTHER" id="PTHR47485">
    <property type="entry name" value="THYLAKOID LUMENAL 17.4 KDA PROTEIN, CHLOROPLASTIC"/>
    <property type="match status" value="1"/>
</dbReference>
<evidence type="ECO:0000256" key="1">
    <source>
        <dbReference type="ARBA" id="ARBA00022737"/>
    </source>
</evidence>
<comment type="caution">
    <text evidence="3">The sequence shown here is derived from an EMBL/GenBank/DDBJ whole genome shotgun (WGS) entry which is preliminary data.</text>
</comment>
<evidence type="ECO:0000256" key="2">
    <source>
        <dbReference type="SAM" id="MobiDB-lite"/>
    </source>
</evidence>
<organism evidence="3 4">
    <name type="scientific">Symbiodinium natans</name>
    <dbReference type="NCBI Taxonomy" id="878477"/>
    <lineage>
        <taxon>Eukaryota</taxon>
        <taxon>Sar</taxon>
        <taxon>Alveolata</taxon>
        <taxon>Dinophyceae</taxon>
        <taxon>Suessiales</taxon>
        <taxon>Symbiodiniaceae</taxon>
        <taxon>Symbiodinium</taxon>
    </lineage>
</organism>
<sequence length="701" mass="79732">MGDERSTGTTTPAQDAAAASPTPDPSPARSVDSPTSFVEGSPMTSAAGQADLLDKLECLPEKSQMWILELRKHPDIKGNFNWEEVLEDAGRGEDVEKVHYVRATLDDDNSLESHENCHREFDQARYFRKLASPIALKLGGSVSQEEDWTEVKRTLEDHVQNFSKEALETIPEKMFDREEGKKFLEKSRDWADEKKDMKPPRGWTLDKREAETSWARKDLRGADLSGAQLQLVSLSQARLLGANLELAALECACLRHADLRGASLERAKLNRAWCRHGRLEGAHMYETELCGAFLKQANLRWARLWRAKLKGALLHRADLSWSVMHTADLTHADLRVAILTGAIMKNATLINAQLDGVYWEHGKPPIVDGVNCGVLTKPVPTKTVRHIHKRPKFQCAWLELLGSLVEWMCELIQLVFRRCLEIFFERDSDSDEYEYESTFKEFAEVSDDPQDTDTQLSVKEGIHSKCTEKFSQQEDVLSEPLLPRHQDGHGGIVDGHGPSMTEPRSHPQAAKDGESVMGEMVASFLVPREHLDSARIEIETMLAHLTRMQGPVNKQNWDDIIDHFHCLYRMKDTLRGERSREVHAKIWKMYELRRGVKVALTFQHVARPHDPPNYVLQEVKAVVRVVNNHAKGWRNQLNKEIAYIDAVKQQQSMNSTRVNAAISGCFSFFFSAWFFQHFGLIYAQESSAEQDHRRLRGLGPF</sequence>
<feature type="region of interest" description="Disordered" evidence="2">
    <location>
        <begin position="1"/>
        <end position="43"/>
    </location>
</feature>
<reference evidence="3" key="1">
    <citation type="submission" date="2021-02" db="EMBL/GenBank/DDBJ databases">
        <authorList>
            <person name="Dougan E. K."/>
            <person name="Rhodes N."/>
            <person name="Thang M."/>
            <person name="Chan C."/>
        </authorList>
    </citation>
    <scope>NUCLEOTIDE SEQUENCE</scope>
</reference>
<dbReference type="EMBL" id="CAJNDS010002503">
    <property type="protein sequence ID" value="CAE7501614.1"/>
    <property type="molecule type" value="Genomic_DNA"/>
</dbReference>
<keyword evidence="1" id="KW-0677">Repeat</keyword>
<dbReference type="Proteomes" id="UP000604046">
    <property type="component" value="Unassembled WGS sequence"/>
</dbReference>
<protein>
    <submittedName>
        <fullName evidence="3">Uncharacterized protein</fullName>
    </submittedName>
</protein>